<keyword evidence="6 8" id="KW-0472">Membrane</keyword>
<accession>A0A2D6YJQ6</accession>
<evidence type="ECO:0000256" key="4">
    <source>
        <dbReference type="ARBA" id="ARBA00022692"/>
    </source>
</evidence>
<dbReference type="AlphaFoldDB" id="A0A2D6YJQ6"/>
<evidence type="ECO:0000256" key="3">
    <source>
        <dbReference type="ARBA" id="ARBA00022475"/>
    </source>
</evidence>
<keyword evidence="3" id="KW-1003">Cell membrane</keyword>
<evidence type="ECO:0000313" key="9">
    <source>
        <dbReference type="EMBL" id="MAH63426.1"/>
    </source>
</evidence>
<dbReference type="PANTHER" id="PTHR30561">
    <property type="entry name" value="SMR FAMILY PROTON-DEPENDENT DRUG EFFLUX TRANSPORTER SUGE"/>
    <property type="match status" value="1"/>
</dbReference>
<dbReference type="SUPFAM" id="SSF103481">
    <property type="entry name" value="Multidrug resistance efflux transporter EmrE"/>
    <property type="match status" value="1"/>
</dbReference>
<evidence type="ECO:0000256" key="6">
    <source>
        <dbReference type="ARBA" id="ARBA00023136"/>
    </source>
</evidence>
<dbReference type="EMBL" id="NZEX01000092">
    <property type="protein sequence ID" value="MAH63426.1"/>
    <property type="molecule type" value="Genomic_DNA"/>
</dbReference>
<feature type="transmembrane region" description="Helical" evidence="8">
    <location>
        <begin position="84"/>
        <end position="103"/>
    </location>
</feature>
<keyword evidence="4 7" id="KW-0812">Transmembrane</keyword>
<dbReference type="InterPro" id="IPR037185">
    <property type="entry name" value="EmrE-like"/>
</dbReference>
<name>A0A2D6YJQ6_9DELT</name>
<comment type="subcellular location">
    <subcellularLocation>
        <location evidence="1 7">Cell membrane</location>
        <topology evidence="1 7">Multi-pass membrane protein</topology>
    </subcellularLocation>
</comment>
<dbReference type="PANTHER" id="PTHR30561:SF1">
    <property type="entry name" value="MULTIDRUG TRANSPORTER EMRE"/>
    <property type="match status" value="1"/>
</dbReference>
<evidence type="ECO:0000256" key="7">
    <source>
        <dbReference type="RuleBase" id="RU003942"/>
    </source>
</evidence>
<comment type="similarity">
    <text evidence="7">Belongs to the drug/metabolite transporter (DMT) superfamily. Small multidrug resistance (SMR) (TC 2.A.7.1) family.</text>
</comment>
<proteinExistence type="inferred from homology"/>
<dbReference type="GO" id="GO:0015297">
    <property type="term" value="F:antiporter activity"/>
    <property type="evidence" value="ECO:0007669"/>
    <property type="project" value="TreeGrafter"/>
</dbReference>
<sequence>MHYFYLALAILGEVIGTSFLKATEDFTKFWPSLIVVLGYCTAFYFLTLSIKVIPVGIAYATWSGLGIVLVTIISIFLYKQVPDWAAIVGMALIITGVGVIQLFSKTVYN</sequence>
<dbReference type="GO" id="GO:0015220">
    <property type="term" value="F:choline transmembrane transporter activity"/>
    <property type="evidence" value="ECO:0007669"/>
    <property type="project" value="TreeGrafter"/>
</dbReference>
<protein>
    <submittedName>
        <fullName evidence="9">QacE family quaternary ammonium compound efflux SMR transporter</fullName>
    </submittedName>
</protein>
<organism evidence="9 10">
    <name type="scientific">SAR324 cluster bacterium</name>
    <dbReference type="NCBI Taxonomy" id="2024889"/>
    <lineage>
        <taxon>Bacteria</taxon>
        <taxon>Deltaproteobacteria</taxon>
        <taxon>SAR324 cluster</taxon>
    </lineage>
</organism>
<feature type="transmembrane region" description="Helical" evidence="8">
    <location>
        <begin position="57"/>
        <end position="78"/>
    </location>
</feature>
<dbReference type="GO" id="GO:0005886">
    <property type="term" value="C:plasma membrane"/>
    <property type="evidence" value="ECO:0007669"/>
    <property type="project" value="UniProtKB-SubCell"/>
</dbReference>
<dbReference type="Gene3D" id="1.10.3730.20">
    <property type="match status" value="1"/>
</dbReference>
<dbReference type="GO" id="GO:0015199">
    <property type="term" value="F:amino-acid betaine transmembrane transporter activity"/>
    <property type="evidence" value="ECO:0007669"/>
    <property type="project" value="TreeGrafter"/>
</dbReference>
<reference evidence="10" key="1">
    <citation type="submission" date="2017-09" db="EMBL/GenBank/DDBJ databases">
        <title>The Reconstruction of 2,631 Draft Metagenome-Assembled Genomes from the Global Oceans.</title>
        <authorList>
            <person name="Tully B.J."/>
            <person name="Graham E.D."/>
            <person name="Heidelberg J.F."/>
        </authorList>
    </citation>
    <scope>NUCLEOTIDE SEQUENCE [LARGE SCALE GENOMIC DNA]</scope>
</reference>
<keyword evidence="2" id="KW-0813">Transport</keyword>
<keyword evidence="5 8" id="KW-1133">Transmembrane helix</keyword>
<evidence type="ECO:0000256" key="2">
    <source>
        <dbReference type="ARBA" id="ARBA00022448"/>
    </source>
</evidence>
<dbReference type="InterPro" id="IPR045324">
    <property type="entry name" value="Small_multidrug_res"/>
</dbReference>
<feature type="transmembrane region" description="Helical" evidence="8">
    <location>
        <begin position="32"/>
        <end position="50"/>
    </location>
</feature>
<dbReference type="GO" id="GO:0031460">
    <property type="term" value="P:glycine betaine transport"/>
    <property type="evidence" value="ECO:0007669"/>
    <property type="project" value="TreeGrafter"/>
</dbReference>
<dbReference type="Pfam" id="PF00893">
    <property type="entry name" value="Multi_Drug_Res"/>
    <property type="match status" value="1"/>
</dbReference>
<evidence type="ECO:0000256" key="8">
    <source>
        <dbReference type="SAM" id="Phobius"/>
    </source>
</evidence>
<comment type="caution">
    <text evidence="9">The sequence shown here is derived from an EMBL/GenBank/DDBJ whole genome shotgun (WGS) entry which is preliminary data.</text>
</comment>
<gene>
    <name evidence="9" type="ORF">CMN54_08290</name>
</gene>
<evidence type="ECO:0000256" key="1">
    <source>
        <dbReference type="ARBA" id="ARBA00004651"/>
    </source>
</evidence>
<evidence type="ECO:0000256" key="5">
    <source>
        <dbReference type="ARBA" id="ARBA00022989"/>
    </source>
</evidence>
<evidence type="ECO:0000313" key="10">
    <source>
        <dbReference type="Proteomes" id="UP000226525"/>
    </source>
</evidence>
<dbReference type="InterPro" id="IPR000390">
    <property type="entry name" value="Small_drug/metabolite_transptr"/>
</dbReference>
<dbReference type="Proteomes" id="UP000226525">
    <property type="component" value="Unassembled WGS sequence"/>
</dbReference>
<dbReference type="FunFam" id="1.10.3730.20:FF:000001">
    <property type="entry name" value="Quaternary ammonium compound resistance transporter SugE"/>
    <property type="match status" value="1"/>
</dbReference>